<dbReference type="Pfam" id="PF01609">
    <property type="entry name" value="DDE_Tnp_1"/>
    <property type="match status" value="1"/>
</dbReference>
<dbReference type="PANTHER" id="PTHR30298">
    <property type="entry name" value="H REPEAT-ASSOCIATED PREDICTED TRANSPOSASE"/>
    <property type="match status" value="1"/>
</dbReference>
<dbReference type="EMBL" id="CP011304">
    <property type="protein sequence ID" value="AKE63067.1"/>
    <property type="molecule type" value="Genomic_DNA"/>
</dbReference>
<reference evidence="2 3" key="1">
    <citation type="journal article" date="2015" name="Genome Announc.">
        <title>Complete Genome Sequence of Microcystis aeruginosa NIES-2549, a Bloom-Forming Cyanobacterium from Lake Kasumigaura, Japan.</title>
        <authorList>
            <person name="Yamaguchi H."/>
            <person name="Suzuki S."/>
            <person name="Tanabe Y."/>
            <person name="Osana Y."/>
            <person name="Shimura Y."/>
            <person name="Ishida K."/>
            <person name="Kawachi M."/>
        </authorList>
    </citation>
    <scope>NUCLEOTIDE SEQUENCE [LARGE SCALE GENOMIC DNA]</scope>
    <source>
        <strain evidence="2 3">NIES-2549</strain>
    </source>
</reference>
<dbReference type="GO" id="GO:0004803">
    <property type="term" value="F:transposase activity"/>
    <property type="evidence" value="ECO:0007669"/>
    <property type="project" value="InterPro"/>
</dbReference>
<dbReference type="InterPro" id="IPR051698">
    <property type="entry name" value="Transposase_11-like"/>
</dbReference>
<dbReference type="AlphaFoldDB" id="A0A0F6U1Y6"/>
<dbReference type="PATRIC" id="fig|1641812.3.peg.731"/>
<evidence type="ECO:0000259" key="1">
    <source>
        <dbReference type="Pfam" id="PF01609"/>
    </source>
</evidence>
<dbReference type="Proteomes" id="UP000034103">
    <property type="component" value="Chromosome"/>
</dbReference>
<dbReference type="GO" id="GO:0003677">
    <property type="term" value="F:DNA binding"/>
    <property type="evidence" value="ECO:0007669"/>
    <property type="project" value="InterPro"/>
</dbReference>
<dbReference type="PANTHER" id="PTHR30298:SF0">
    <property type="entry name" value="PROTEIN YBFL-RELATED"/>
    <property type="match status" value="1"/>
</dbReference>
<sequence>MMGIEWQSLLRVINECALQEYGQRADINWLGIDGKSLRNTLENPNNAHQKFTIFVSLFSQESGLVLHLKRIENKKGSAIEEGQAIIEDCSLPNKVFTGDALHCQKKTISLIIKSKNDYVITVKGNQKNLDQRIQDLSSSSKPANFFLEQDNSYGRKISRKIEVFKVRKNERQGFENLRRIFK</sequence>
<proteinExistence type="predicted"/>
<accession>A0A0F6U1Y6</accession>
<dbReference type="NCBIfam" id="NF033564">
    <property type="entry name" value="transpos_ISAs1"/>
    <property type="match status" value="1"/>
</dbReference>
<protein>
    <submittedName>
        <fullName evidence="2">Mobile element protein</fullName>
    </submittedName>
</protein>
<name>A0A0F6U1Y6_MICAE</name>
<organism evidence="2 3">
    <name type="scientific">Microcystis aeruginosa NIES-2549</name>
    <dbReference type="NCBI Taxonomy" id="1641812"/>
    <lineage>
        <taxon>Bacteria</taxon>
        <taxon>Bacillati</taxon>
        <taxon>Cyanobacteriota</taxon>
        <taxon>Cyanophyceae</taxon>
        <taxon>Oscillatoriophycideae</taxon>
        <taxon>Chroococcales</taxon>
        <taxon>Microcystaceae</taxon>
        <taxon>Microcystis</taxon>
    </lineage>
</organism>
<gene>
    <name evidence="2" type="ORF">MYAER_0707</name>
</gene>
<dbReference type="HOGENOM" id="CLU_127061_0_0_3"/>
<feature type="domain" description="Transposase IS4-like" evidence="1">
    <location>
        <begin position="33"/>
        <end position="154"/>
    </location>
</feature>
<evidence type="ECO:0000313" key="3">
    <source>
        <dbReference type="Proteomes" id="UP000034103"/>
    </source>
</evidence>
<dbReference type="InterPro" id="IPR047647">
    <property type="entry name" value="ISAs1_transpos"/>
</dbReference>
<dbReference type="GO" id="GO:0006313">
    <property type="term" value="P:DNA transposition"/>
    <property type="evidence" value="ECO:0007669"/>
    <property type="project" value="InterPro"/>
</dbReference>
<evidence type="ECO:0000313" key="2">
    <source>
        <dbReference type="EMBL" id="AKE63067.1"/>
    </source>
</evidence>
<dbReference type="InterPro" id="IPR002559">
    <property type="entry name" value="Transposase_11"/>
</dbReference>